<dbReference type="AlphaFoldDB" id="A0A554LHW7"/>
<dbReference type="Pfam" id="PF02272">
    <property type="entry name" value="DHHA1"/>
    <property type="match status" value="1"/>
</dbReference>
<dbReference type="InterPro" id="IPR038763">
    <property type="entry name" value="DHH_sf"/>
</dbReference>
<evidence type="ECO:0000313" key="4">
    <source>
        <dbReference type="Proteomes" id="UP000315689"/>
    </source>
</evidence>
<reference evidence="3 4" key="1">
    <citation type="submission" date="2017-07" db="EMBL/GenBank/DDBJ databases">
        <title>Mechanisms for carbon and nitrogen cycling indicate functional differentiation within the Candidate Phyla Radiation.</title>
        <authorList>
            <person name="Danczak R.E."/>
            <person name="Johnston M.D."/>
            <person name="Kenah C."/>
            <person name="Slattery M."/>
            <person name="Wrighton K.C."/>
            <person name="Wilkins M.J."/>
        </authorList>
    </citation>
    <scope>NUCLEOTIDE SEQUENCE [LARGE SCALE GENOMIC DNA]</scope>
    <source>
        <strain evidence="3">Licking1014_7</strain>
    </source>
</reference>
<name>A0A554LHW7_9BACT</name>
<dbReference type="Gene3D" id="3.90.1640.10">
    <property type="entry name" value="inorganic pyrophosphatase (n-terminal core)"/>
    <property type="match status" value="2"/>
</dbReference>
<evidence type="ECO:0000259" key="2">
    <source>
        <dbReference type="Pfam" id="PF02272"/>
    </source>
</evidence>
<dbReference type="EMBL" id="VMGK01000040">
    <property type="protein sequence ID" value="TSC92259.1"/>
    <property type="molecule type" value="Genomic_DNA"/>
</dbReference>
<accession>A0A554LHW7</accession>
<protein>
    <recommendedName>
        <fullName evidence="5">Phosphoesterase RecJ domain-containing protein</fullName>
    </recommendedName>
</protein>
<evidence type="ECO:0008006" key="5">
    <source>
        <dbReference type="Google" id="ProtNLM"/>
    </source>
</evidence>
<dbReference type="Pfam" id="PF01368">
    <property type="entry name" value="DHH"/>
    <property type="match status" value="1"/>
</dbReference>
<dbReference type="PANTHER" id="PTHR47618:SF1">
    <property type="entry name" value="BIFUNCTIONAL OLIGORIBONUCLEASE AND PAP PHOSPHATASE NRNA"/>
    <property type="match status" value="1"/>
</dbReference>
<comment type="caution">
    <text evidence="3">The sequence shown here is derived from an EMBL/GenBank/DDBJ whole genome shotgun (WGS) entry which is preliminary data.</text>
</comment>
<feature type="domain" description="DHHA1" evidence="2">
    <location>
        <begin position="293"/>
        <end position="377"/>
    </location>
</feature>
<dbReference type="SUPFAM" id="SSF64182">
    <property type="entry name" value="DHH phosphoesterases"/>
    <property type="match status" value="1"/>
</dbReference>
<dbReference type="InterPro" id="IPR051319">
    <property type="entry name" value="Oligoribo/pAp-PDE_c-di-AMP_PDE"/>
</dbReference>
<dbReference type="GO" id="GO:0003676">
    <property type="term" value="F:nucleic acid binding"/>
    <property type="evidence" value="ECO:0007669"/>
    <property type="project" value="InterPro"/>
</dbReference>
<organism evidence="3 4">
    <name type="scientific">Candidatus Berkelbacteria bacterium Licking1014_7</name>
    <dbReference type="NCBI Taxonomy" id="2017147"/>
    <lineage>
        <taxon>Bacteria</taxon>
        <taxon>Candidatus Berkelbacteria</taxon>
    </lineage>
</organism>
<evidence type="ECO:0000259" key="1">
    <source>
        <dbReference type="Pfam" id="PF01368"/>
    </source>
</evidence>
<proteinExistence type="predicted"/>
<dbReference type="InterPro" id="IPR003156">
    <property type="entry name" value="DHHA1_dom"/>
</dbReference>
<sequence length="386" mass="42688">MELSPKQQAIELVKKSQNILLITHKNPDGDALGSILALHKSLEILGKNVIAITCGQVAESFKFLPNLASLEKQANVNNDFIISLNTSRVQVEKLGYKQKPDENKMHIVITAKDGRFTQEDVFFEKAKTQFDLIIVLDSPDLERLGDFYDENTEIFYEVPLVNIDHHSSNDYFGKINWVDLAATSTCEILVALLEALGGGNQLFTEDVATLLLTGIITDTGSFQNSTTTPKSLTVAAQLVAFGGRQQEIIINLFKTKSLSTLKLWGRILSKIQNEDRLKFVWTTATKNDLEESAANYTEIGGVIDELIKSIPGIDFVLVISERNSSIHGSLRAVRKNIDVSAIASLFGGGGHSQAAAFEIKDNRGVNEVAPEIISRIRTFQRNRLQI</sequence>
<gene>
    <name evidence="3" type="ORF">CEN89_777</name>
</gene>
<dbReference type="InterPro" id="IPR001667">
    <property type="entry name" value="DDH_dom"/>
</dbReference>
<dbReference type="Proteomes" id="UP000315689">
    <property type="component" value="Unassembled WGS sequence"/>
</dbReference>
<dbReference type="PANTHER" id="PTHR47618">
    <property type="entry name" value="BIFUNCTIONAL OLIGORIBONUCLEASE AND PAP PHOSPHATASE NRNA"/>
    <property type="match status" value="1"/>
</dbReference>
<evidence type="ECO:0000313" key="3">
    <source>
        <dbReference type="EMBL" id="TSC92259.1"/>
    </source>
</evidence>
<dbReference type="Gene3D" id="3.10.310.30">
    <property type="match status" value="1"/>
</dbReference>
<feature type="domain" description="DDH" evidence="1">
    <location>
        <begin position="18"/>
        <end position="215"/>
    </location>
</feature>